<sequence>MERPPKQFYLSKIIAENQLKCLSADFNKTIFYTSTKGTKGYLYNYFLCRNDLAEYLIAWHTFDTLYSSLGAFKLVCVCAY</sequence>
<organism evidence="1 2">
    <name type="scientific">Brachionus plicatilis</name>
    <name type="common">Marine rotifer</name>
    <name type="synonym">Brachionus muelleri</name>
    <dbReference type="NCBI Taxonomy" id="10195"/>
    <lineage>
        <taxon>Eukaryota</taxon>
        <taxon>Metazoa</taxon>
        <taxon>Spiralia</taxon>
        <taxon>Gnathifera</taxon>
        <taxon>Rotifera</taxon>
        <taxon>Eurotatoria</taxon>
        <taxon>Monogononta</taxon>
        <taxon>Pseudotrocha</taxon>
        <taxon>Ploima</taxon>
        <taxon>Brachionidae</taxon>
        <taxon>Brachionus</taxon>
    </lineage>
</organism>
<dbReference type="Proteomes" id="UP000276133">
    <property type="component" value="Unassembled WGS sequence"/>
</dbReference>
<reference evidence="1 2" key="1">
    <citation type="journal article" date="2018" name="Sci. Rep.">
        <title>Genomic signatures of local adaptation to the degree of environmental predictability in rotifers.</title>
        <authorList>
            <person name="Franch-Gras L."/>
            <person name="Hahn C."/>
            <person name="Garcia-Roger E.M."/>
            <person name="Carmona M.J."/>
            <person name="Serra M."/>
            <person name="Gomez A."/>
        </authorList>
    </citation>
    <scope>NUCLEOTIDE SEQUENCE [LARGE SCALE GENOMIC DNA]</scope>
    <source>
        <strain evidence="1">HYR1</strain>
    </source>
</reference>
<name>A0A3M7RHJ5_BRAPC</name>
<keyword evidence="2" id="KW-1185">Reference proteome</keyword>
<proteinExistence type="predicted"/>
<evidence type="ECO:0000313" key="2">
    <source>
        <dbReference type="Proteomes" id="UP000276133"/>
    </source>
</evidence>
<gene>
    <name evidence="1" type="ORF">BpHYR1_031092</name>
</gene>
<dbReference type="AlphaFoldDB" id="A0A3M7RHJ5"/>
<comment type="caution">
    <text evidence="1">The sequence shown here is derived from an EMBL/GenBank/DDBJ whole genome shotgun (WGS) entry which is preliminary data.</text>
</comment>
<protein>
    <submittedName>
        <fullName evidence="1">Uncharacterized protein</fullName>
    </submittedName>
</protein>
<evidence type="ECO:0000313" key="1">
    <source>
        <dbReference type="EMBL" id="RNA22910.1"/>
    </source>
</evidence>
<dbReference type="EMBL" id="REGN01003380">
    <property type="protein sequence ID" value="RNA22910.1"/>
    <property type="molecule type" value="Genomic_DNA"/>
</dbReference>
<accession>A0A3M7RHJ5</accession>